<sequence length="215" mass="24068">MEFLLENILNLVGFLIGLAIGIMSFVGFRNTGSPTLFRLTIAFFSISIGFFVIWSGYMLEDYVIKSGSIDRGIQTLGIVIQTVGYFFIAFSHSIKAFFPKSNYFRSIGILPFFLVSTVQLEHIFRSISFILLVYGAIETILSYRDNKNKGAISVALGLGLLAFGEFLGWYSFVFPESILYSISMTIKIAGLVALFIPVSKVPLKRIKFDDDLDKI</sequence>
<feature type="transmembrane region" description="Helical" evidence="1">
    <location>
        <begin position="178"/>
        <end position="198"/>
    </location>
</feature>
<organism evidence="2">
    <name type="scientific">uncultured marine thaumarchaeote KM3_12_F11</name>
    <dbReference type="NCBI Taxonomy" id="1455999"/>
    <lineage>
        <taxon>Archaea</taxon>
        <taxon>Nitrososphaerota</taxon>
        <taxon>environmental samples</taxon>
    </lineage>
</organism>
<dbReference type="EMBL" id="KF900585">
    <property type="protein sequence ID" value="AIF00225.1"/>
    <property type="molecule type" value="Genomic_DNA"/>
</dbReference>
<evidence type="ECO:0000256" key="1">
    <source>
        <dbReference type="SAM" id="Phobius"/>
    </source>
</evidence>
<feature type="transmembrane region" description="Helical" evidence="1">
    <location>
        <begin position="71"/>
        <end position="90"/>
    </location>
</feature>
<accession>A0A075GA24</accession>
<proteinExistence type="predicted"/>
<feature type="transmembrane region" description="Helical" evidence="1">
    <location>
        <begin position="35"/>
        <end position="59"/>
    </location>
</feature>
<evidence type="ECO:0000313" key="2">
    <source>
        <dbReference type="EMBL" id="AIF00225.1"/>
    </source>
</evidence>
<keyword evidence="1" id="KW-0472">Membrane</keyword>
<feature type="transmembrane region" description="Helical" evidence="1">
    <location>
        <begin position="102"/>
        <end position="120"/>
    </location>
</feature>
<feature type="transmembrane region" description="Helical" evidence="1">
    <location>
        <begin position="150"/>
        <end position="172"/>
    </location>
</feature>
<reference evidence="2" key="1">
    <citation type="journal article" date="2014" name="Genome Biol. Evol.">
        <title>Pangenome evidence for extensive interdomain horizontal transfer affecting lineage core and shell genes in uncultured planktonic thaumarchaeota and euryarchaeota.</title>
        <authorList>
            <person name="Deschamps P."/>
            <person name="Zivanovic Y."/>
            <person name="Moreira D."/>
            <person name="Rodriguez-Valera F."/>
            <person name="Lopez-Garcia P."/>
        </authorList>
    </citation>
    <scope>NUCLEOTIDE SEQUENCE</scope>
</reference>
<keyword evidence="1" id="KW-1133">Transmembrane helix</keyword>
<keyword evidence="1" id="KW-0812">Transmembrane</keyword>
<feature type="transmembrane region" description="Helical" evidence="1">
    <location>
        <begin position="12"/>
        <end position="28"/>
    </location>
</feature>
<protein>
    <submittedName>
        <fullName evidence="2">Uncharacterized protein</fullName>
    </submittedName>
</protein>
<name>A0A075GA24_9ARCH</name>
<feature type="transmembrane region" description="Helical" evidence="1">
    <location>
        <begin position="126"/>
        <end position="143"/>
    </location>
</feature>
<dbReference type="AlphaFoldDB" id="A0A075GA24"/>